<proteinExistence type="predicted"/>
<dbReference type="Proteomes" id="UP000752696">
    <property type="component" value="Unassembled WGS sequence"/>
</dbReference>
<dbReference type="AlphaFoldDB" id="A0A6V7GVL4"/>
<dbReference type="OrthoDB" id="8123139at2759"/>
<dbReference type="EMBL" id="CAJDYZ010000313">
    <property type="protein sequence ID" value="CAD1468270.1"/>
    <property type="molecule type" value="Genomic_DNA"/>
</dbReference>
<keyword evidence="2" id="KW-1185">Reference proteome</keyword>
<protein>
    <submittedName>
        <fullName evidence="1">Uncharacterized protein</fullName>
    </submittedName>
</protein>
<feature type="non-terminal residue" evidence="1">
    <location>
        <position position="1"/>
    </location>
</feature>
<gene>
    <name evidence="1" type="ORF">MHI_LOCUS35117</name>
</gene>
<reference evidence="1" key="1">
    <citation type="submission" date="2020-07" db="EMBL/GenBank/DDBJ databases">
        <authorList>
            <person name="Nazaruddin N."/>
        </authorList>
    </citation>
    <scope>NUCLEOTIDE SEQUENCE</scope>
</reference>
<accession>A0A6V7GVL4</accession>
<sequence>FIRFDKKKSDEVKRSQSDKFASISAVWDKFVRNSQSCYKL</sequence>
<name>A0A6V7GVL4_9HYME</name>
<evidence type="ECO:0000313" key="1">
    <source>
        <dbReference type="EMBL" id="CAD1468270.1"/>
    </source>
</evidence>
<comment type="caution">
    <text evidence="1">The sequence shown here is derived from an EMBL/GenBank/DDBJ whole genome shotgun (WGS) entry which is preliminary data.</text>
</comment>
<evidence type="ECO:0000313" key="2">
    <source>
        <dbReference type="Proteomes" id="UP000752696"/>
    </source>
</evidence>
<feature type="non-terminal residue" evidence="1">
    <location>
        <position position="40"/>
    </location>
</feature>
<organism evidence="1 2">
    <name type="scientific">Heterotrigona itama</name>
    <dbReference type="NCBI Taxonomy" id="395501"/>
    <lineage>
        <taxon>Eukaryota</taxon>
        <taxon>Metazoa</taxon>
        <taxon>Ecdysozoa</taxon>
        <taxon>Arthropoda</taxon>
        <taxon>Hexapoda</taxon>
        <taxon>Insecta</taxon>
        <taxon>Pterygota</taxon>
        <taxon>Neoptera</taxon>
        <taxon>Endopterygota</taxon>
        <taxon>Hymenoptera</taxon>
        <taxon>Apocrita</taxon>
        <taxon>Aculeata</taxon>
        <taxon>Apoidea</taxon>
        <taxon>Anthophila</taxon>
        <taxon>Apidae</taxon>
        <taxon>Heterotrigona</taxon>
    </lineage>
</organism>